<proteinExistence type="inferred from homology"/>
<sequence length="301" mass="32482">MLIPPPLKPGSRVALVALSRKTSEEHLLNAQHVLTAWGLTVVPSKNRLSPSHTYLAGTDEERLADLQTALDDPTIDAILCARGGYGSGRIIDRANYTALQQHPKWIIGFSDVTALQLKLLSLDIASIHATMPVLFGNPASAPSLESLRNALFGKPDVITGAASPDNKPGHAEGILVGGNLSLLTDSMGTTSELMTDGKILLIEEIGELVYRVDRMVNQLKRAGKLANLAGLVIGHMTDIKEDSLAFEETPAQIILNHTRMYNYPVAFRFPSGHENPNMAWVQGGRVLLDVTDMQAVVTPVT</sequence>
<evidence type="ECO:0000259" key="7">
    <source>
        <dbReference type="Pfam" id="PF02016"/>
    </source>
</evidence>
<dbReference type="InterPro" id="IPR040449">
    <property type="entry name" value="Peptidase_S66_N"/>
</dbReference>
<evidence type="ECO:0000313" key="9">
    <source>
        <dbReference type="EMBL" id="MBT1706781.1"/>
    </source>
</evidence>
<reference evidence="9 10" key="1">
    <citation type="submission" date="2021-05" db="EMBL/GenBank/DDBJ databases">
        <title>A Polyphasic approach of four new species of the genus Ohtaekwangia: Ohtaekwangia histidinii sp. nov., Ohtaekwangia cretensis sp. nov., Ohtaekwangia indiensis sp. nov., Ohtaekwangia reichenbachii sp. nov. from diverse environment.</title>
        <authorList>
            <person name="Octaviana S."/>
        </authorList>
    </citation>
    <scope>NUCLEOTIDE SEQUENCE [LARGE SCALE GENOMIC DNA]</scope>
    <source>
        <strain evidence="9 10">PWU5</strain>
    </source>
</reference>
<evidence type="ECO:0000256" key="4">
    <source>
        <dbReference type="ARBA" id="ARBA00022801"/>
    </source>
</evidence>
<dbReference type="Gene3D" id="3.40.50.10740">
    <property type="entry name" value="Class I glutamine amidotransferase-like"/>
    <property type="match status" value="1"/>
</dbReference>
<dbReference type="RefSeq" id="WP_254082371.1">
    <property type="nucleotide sequence ID" value="NZ_JAHESE010000001.1"/>
</dbReference>
<dbReference type="InterPro" id="IPR003507">
    <property type="entry name" value="S66_fam"/>
</dbReference>
<accession>A0AAP2GMS8</accession>
<evidence type="ECO:0000313" key="10">
    <source>
        <dbReference type="Proteomes" id="UP001319080"/>
    </source>
</evidence>
<evidence type="ECO:0000256" key="2">
    <source>
        <dbReference type="ARBA" id="ARBA00022645"/>
    </source>
</evidence>
<dbReference type="GO" id="GO:0004180">
    <property type="term" value="F:carboxypeptidase activity"/>
    <property type="evidence" value="ECO:0007669"/>
    <property type="project" value="UniProtKB-KW"/>
</dbReference>
<feature type="domain" description="LD-carboxypeptidase C-terminal" evidence="8">
    <location>
        <begin position="172"/>
        <end position="286"/>
    </location>
</feature>
<evidence type="ECO:0000256" key="3">
    <source>
        <dbReference type="ARBA" id="ARBA00022670"/>
    </source>
</evidence>
<comment type="similarity">
    <text evidence="1">Belongs to the peptidase S66 family.</text>
</comment>
<feature type="domain" description="LD-carboxypeptidase N-terminal" evidence="7">
    <location>
        <begin position="13"/>
        <end position="129"/>
    </location>
</feature>
<protein>
    <submittedName>
        <fullName evidence="9">LD-carboxypeptidase</fullName>
    </submittedName>
</protein>
<dbReference type="Proteomes" id="UP001319080">
    <property type="component" value="Unassembled WGS sequence"/>
</dbReference>
<keyword evidence="2" id="KW-0121">Carboxypeptidase</keyword>
<comment type="caution">
    <text evidence="9">The sequence shown here is derived from an EMBL/GenBank/DDBJ whole genome shotgun (WGS) entry which is preliminary data.</text>
</comment>
<dbReference type="InterPro" id="IPR027461">
    <property type="entry name" value="Carboxypeptidase_A_C_sf"/>
</dbReference>
<evidence type="ECO:0000256" key="6">
    <source>
        <dbReference type="PIRSR" id="PIRSR028757-1"/>
    </source>
</evidence>
<evidence type="ECO:0000256" key="5">
    <source>
        <dbReference type="ARBA" id="ARBA00022825"/>
    </source>
</evidence>
<dbReference type="PANTHER" id="PTHR30237">
    <property type="entry name" value="MURAMOYLTETRAPEPTIDE CARBOXYPEPTIDASE"/>
    <property type="match status" value="1"/>
</dbReference>
<dbReference type="InterPro" id="IPR040921">
    <property type="entry name" value="Peptidase_S66C"/>
</dbReference>
<dbReference type="AlphaFoldDB" id="A0AAP2GMS8"/>
<gene>
    <name evidence="9" type="ORF">KK062_01030</name>
</gene>
<dbReference type="Gene3D" id="3.50.30.60">
    <property type="entry name" value="LD-carboxypeptidase A C-terminal domain-like"/>
    <property type="match status" value="1"/>
</dbReference>
<feature type="active site" description="Charge relay system" evidence="6">
    <location>
        <position position="203"/>
    </location>
</feature>
<evidence type="ECO:0000256" key="1">
    <source>
        <dbReference type="ARBA" id="ARBA00010233"/>
    </source>
</evidence>
<dbReference type="Pfam" id="PF02016">
    <property type="entry name" value="Peptidase_S66"/>
    <property type="match status" value="1"/>
</dbReference>
<dbReference type="PIRSF" id="PIRSF028757">
    <property type="entry name" value="LD-carboxypeptidase"/>
    <property type="match status" value="1"/>
</dbReference>
<dbReference type="CDD" id="cd07025">
    <property type="entry name" value="Peptidase_S66"/>
    <property type="match status" value="1"/>
</dbReference>
<feature type="active site" description="Charge relay system" evidence="6">
    <location>
        <position position="273"/>
    </location>
</feature>
<organism evidence="9 10">
    <name type="scientific">Dawidia cretensis</name>
    <dbReference type="NCBI Taxonomy" id="2782350"/>
    <lineage>
        <taxon>Bacteria</taxon>
        <taxon>Pseudomonadati</taxon>
        <taxon>Bacteroidota</taxon>
        <taxon>Cytophagia</taxon>
        <taxon>Cytophagales</taxon>
        <taxon>Chryseotaleaceae</taxon>
        <taxon>Dawidia</taxon>
    </lineage>
</organism>
<dbReference type="InterPro" id="IPR027478">
    <property type="entry name" value="LdcA_N"/>
</dbReference>
<dbReference type="Pfam" id="PF17676">
    <property type="entry name" value="Peptidase_S66C"/>
    <property type="match status" value="1"/>
</dbReference>
<keyword evidence="10" id="KW-1185">Reference proteome</keyword>
<dbReference type="EMBL" id="JAHESE010000001">
    <property type="protein sequence ID" value="MBT1706781.1"/>
    <property type="molecule type" value="Genomic_DNA"/>
</dbReference>
<dbReference type="PANTHER" id="PTHR30237:SF2">
    <property type="entry name" value="MUREIN TETRAPEPTIDE CARBOXYPEPTIDASE"/>
    <property type="match status" value="1"/>
</dbReference>
<dbReference type="GO" id="GO:0008236">
    <property type="term" value="F:serine-type peptidase activity"/>
    <property type="evidence" value="ECO:0007669"/>
    <property type="project" value="UniProtKB-KW"/>
</dbReference>
<keyword evidence="4" id="KW-0378">Hydrolase</keyword>
<feature type="active site" description="Nucleophile" evidence="6">
    <location>
        <position position="110"/>
    </location>
</feature>
<keyword evidence="3" id="KW-0645">Protease</keyword>
<dbReference type="InterPro" id="IPR029062">
    <property type="entry name" value="Class_I_gatase-like"/>
</dbReference>
<dbReference type="GO" id="GO:0006508">
    <property type="term" value="P:proteolysis"/>
    <property type="evidence" value="ECO:0007669"/>
    <property type="project" value="UniProtKB-KW"/>
</dbReference>
<dbReference type="SUPFAM" id="SSF52317">
    <property type="entry name" value="Class I glutamine amidotransferase-like"/>
    <property type="match status" value="1"/>
</dbReference>
<keyword evidence="5" id="KW-0720">Serine protease</keyword>
<name>A0AAP2GMS8_9BACT</name>
<evidence type="ECO:0000259" key="8">
    <source>
        <dbReference type="Pfam" id="PF17676"/>
    </source>
</evidence>
<dbReference type="SUPFAM" id="SSF141986">
    <property type="entry name" value="LD-carboxypeptidase A C-terminal domain-like"/>
    <property type="match status" value="1"/>
</dbReference>